<dbReference type="Proteomes" id="UP001060085">
    <property type="component" value="Linkage Group LG04"/>
</dbReference>
<reference evidence="2" key="1">
    <citation type="journal article" date="2023" name="Nat. Plants">
        <title>Single-cell RNA sequencing provides a high-resolution roadmap for understanding the multicellular compartmentation of specialized metabolism.</title>
        <authorList>
            <person name="Sun S."/>
            <person name="Shen X."/>
            <person name="Li Y."/>
            <person name="Li Y."/>
            <person name="Wang S."/>
            <person name="Li R."/>
            <person name="Zhang H."/>
            <person name="Shen G."/>
            <person name="Guo B."/>
            <person name="Wei J."/>
            <person name="Xu J."/>
            <person name="St-Pierre B."/>
            <person name="Chen S."/>
            <person name="Sun C."/>
        </authorList>
    </citation>
    <scope>NUCLEOTIDE SEQUENCE [LARGE SCALE GENOMIC DNA]</scope>
</reference>
<dbReference type="EMBL" id="CM044704">
    <property type="protein sequence ID" value="KAI5666562.1"/>
    <property type="molecule type" value="Genomic_DNA"/>
</dbReference>
<evidence type="ECO:0000313" key="1">
    <source>
        <dbReference type="EMBL" id="KAI5666562.1"/>
    </source>
</evidence>
<evidence type="ECO:0000313" key="2">
    <source>
        <dbReference type="Proteomes" id="UP001060085"/>
    </source>
</evidence>
<comment type="caution">
    <text evidence="1">The sequence shown here is derived from an EMBL/GenBank/DDBJ whole genome shotgun (WGS) entry which is preliminary data.</text>
</comment>
<name>A0ACC0B1U9_CATRO</name>
<keyword evidence="2" id="KW-1185">Reference proteome</keyword>
<organism evidence="1 2">
    <name type="scientific">Catharanthus roseus</name>
    <name type="common">Madagascar periwinkle</name>
    <name type="synonym">Vinca rosea</name>
    <dbReference type="NCBI Taxonomy" id="4058"/>
    <lineage>
        <taxon>Eukaryota</taxon>
        <taxon>Viridiplantae</taxon>
        <taxon>Streptophyta</taxon>
        <taxon>Embryophyta</taxon>
        <taxon>Tracheophyta</taxon>
        <taxon>Spermatophyta</taxon>
        <taxon>Magnoliopsida</taxon>
        <taxon>eudicotyledons</taxon>
        <taxon>Gunneridae</taxon>
        <taxon>Pentapetalae</taxon>
        <taxon>asterids</taxon>
        <taxon>lamiids</taxon>
        <taxon>Gentianales</taxon>
        <taxon>Apocynaceae</taxon>
        <taxon>Rauvolfioideae</taxon>
        <taxon>Vinceae</taxon>
        <taxon>Catharanthinae</taxon>
        <taxon>Catharanthus</taxon>
    </lineage>
</organism>
<proteinExistence type="predicted"/>
<accession>A0ACC0B1U9</accession>
<sequence>MVAAMESKLMIEATHGHGNFISRGYDGYGNFIPKRQNGVGNFSPYAKSYGHTSYDAYGGYERVNAKYVKNNPYGVAKVESLTLSMVDEIPRIRSFHKIKLKSLETHVE</sequence>
<gene>
    <name evidence="1" type="ORF">M9H77_16415</name>
</gene>
<protein>
    <submittedName>
        <fullName evidence="1">Uncharacterized protein</fullName>
    </submittedName>
</protein>